<sequence length="79" mass="8640">MGDCCGEMDHGAETCIGFVGPHSDAFEFFELAEEVLDQVAPFVVVWGKQPIMRGIIMGCPGTLLRAEPALTWRVFTNGH</sequence>
<gene>
    <name evidence="1" type="ORF">Amal_03173</name>
</gene>
<proteinExistence type="predicted"/>
<dbReference type="Proteomes" id="UP000077349">
    <property type="component" value="Unassembled WGS sequence"/>
</dbReference>
<accession>A0A177G7T3</accession>
<evidence type="ECO:0000313" key="1">
    <source>
        <dbReference type="EMBL" id="OAG75647.1"/>
    </source>
</evidence>
<comment type="caution">
    <text evidence="1">The sequence shown here is derived from an EMBL/GenBank/DDBJ whole genome shotgun (WGS) entry which is preliminary data.</text>
</comment>
<organism evidence="1 2">
    <name type="scientific">Acetobacter malorum</name>
    <dbReference type="NCBI Taxonomy" id="178901"/>
    <lineage>
        <taxon>Bacteria</taxon>
        <taxon>Pseudomonadati</taxon>
        <taxon>Pseudomonadota</taxon>
        <taxon>Alphaproteobacteria</taxon>
        <taxon>Acetobacterales</taxon>
        <taxon>Acetobacteraceae</taxon>
        <taxon>Acetobacter</taxon>
    </lineage>
</organism>
<dbReference type="EMBL" id="LVHD01000029">
    <property type="protein sequence ID" value="OAG75647.1"/>
    <property type="molecule type" value="Genomic_DNA"/>
</dbReference>
<dbReference type="AlphaFoldDB" id="A0A177G7T3"/>
<protein>
    <submittedName>
        <fullName evidence="1">Uncharacterized protein</fullName>
    </submittedName>
</protein>
<evidence type="ECO:0000313" key="2">
    <source>
        <dbReference type="Proteomes" id="UP000077349"/>
    </source>
</evidence>
<dbReference type="PATRIC" id="fig|178901.16.peg.3382"/>
<reference evidence="1 2" key="1">
    <citation type="submission" date="2016-03" db="EMBL/GenBank/DDBJ databases">
        <title>Draft genome sequence of Acetobacter malorum CECT 7742, a strain isolated from strawberry vinegar.</title>
        <authorList>
            <person name="Sainz F."/>
            <person name="Mas A."/>
            <person name="Torija M.J."/>
        </authorList>
    </citation>
    <scope>NUCLEOTIDE SEQUENCE [LARGE SCALE GENOMIC DNA]</scope>
    <source>
        <strain evidence="1 2">CECT 7742</strain>
    </source>
</reference>
<name>A0A177G7T3_9PROT</name>